<evidence type="ECO:0000256" key="3">
    <source>
        <dbReference type="ARBA" id="ARBA00022840"/>
    </source>
</evidence>
<keyword evidence="8" id="KW-1185">Reference proteome</keyword>
<dbReference type="SMART" id="SM00671">
    <property type="entry name" value="SEL1"/>
    <property type="match status" value="10"/>
</dbReference>
<dbReference type="InterPro" id="IPR011009">
    <property type="entry name" value="Kinase-like_dom_sf"/>
</dbReference>
<dbReference type="PANTHER" id="PTHR44329">
    <property type="entry name" value="SERINE/THREONINE-PROTEIN KINASE TNNI3K-RELATED"/>
    <property type="match status" value="1"/>
</dbReference>
<dbReference type="PROSITE" id="PS00108">
    <property type="entry name" value="PROTEIN_KINASE_ST"/>
    <property type="match status" value="2"/>
</dbReference>
<dbReference type="EMBL" id="JAPFFF010000003">
    <property type="protein sequence ID" value="KAK8895316.1"/>
    <property type="molecule type" value="Genomic_DNA"/>
</dbReference>
<dbReference type="InterPro" id="IPR011990">
    <property type="entry name" value="TPR-like_helical_dom_sf"/>
</dbReference>
<dbReference type="SMART" id="SM00220">
    <property type="entry name" value="S_TKc"/>
    <property type="match status" value="2"/>
</dbReference>
<keyword evidence="3 4" id="KW-0067">ATP-binding</keyword>
<dbReference type="PROSITE" id="PS00107">
    <property type="entry name" value="PROTEIN_KINASE_ATP"/>
    <property type="match status" value="1"/>
</dbReference>
<dbReference type="InterPro" id="IPR000719">
    <property type="entry name" value="Prot_kinase_dom"/>
</dbReference>
<gene>
    <name evidence="7" type="ORF">M9Y10_023763</name>
</gene>
<dbReference type="InterPro" id="IPR006597">
    <property type="entry name" value="Sel1-like"/>
</dbReference>
<dbReference type="SUPFAM" id="SSF56112">
    <property type="entry name" value="Protein kinase-like (PK-like)"/>
    <property type="match status" value="4"/>
</dbReference>
<dbReference type="Pfam" id="PF07714">
    <property type="entry name" value="PK_Tyr_Ser-Thr"/>
    <property type="match status" value="2"/>
</dbReference>
<evidence type="ECO:0000313" key="7">
    <source>
        <dbReference type="EMBL" id="KAK8895316.1"/>
    </source>
</evidence>
<evidence type="ECO:0000256" key="5">
    <source>
        <dbReference type="SAM" id="MobiDB-lite"/>
    </source>
</evidence>
<keyword evidence="1" id="KW-0723">Serine/threonine-protein kinase</keyword>
<dbReference type="Pfam" id="PF08238">
    <property type="entry name" value="Sel1"/>
    <property type="match status" value="8"/>
</dbReference>
<protein>
    <recommendedName>
        <fullName evidence="6">Protein kinase domain-containing protein</fullName>
    </recommendedName>
</protein>
<dbReference type="Pfam" id="PF00069">
    <property type="entry name" value="Pkinase"/>
    <property type="match status" value="2"/>
</dbReference>
<dbReference type="Gene3D" id="1.25.40.10">
    <property type="entry name" value="Tetratricopeptide repeat domain"/>
    <property type="match status" value="3"/>
</dbReference>
<dbReference type="InterPro" id="IPR008271">
    <property type="entry name" value="Ser/Thr_kinase_AS"/>
</dbReference>
<evidence type="ECO:0000259" key="6">
    <source>
        <dbReference type="PROSITE" id="PS50011"/>
    </source>
</evidence>
<accession>A0ABR2KW33</accession>
<evidence type="ECO:0000313" key="8">
    <source>
        <dbReference type="Proteomes" id="UP001470230"/>
    </source>
</evidence>
<dbReference type="PROSITE" id="PS50011">
    <property type="entry name" value="PROTEIN_KINASE_DOM"/>
    <property type="match status" value="3"/>
</dbReference>
<evidence type="ECO:0000256" key="4">
    <source>
        <dbReference type="PROSITE-ProRule" id="PRU10141"/>
    </source>
</evidence>
<feature type="binding site" evidence="4">
    <location>
        <position position="366"/>
    </location>
    <ligand>
        <name>ATP</name>
        <dbReference type="ChEBI" id="CHEBI:30616"/>
    </ligand>
</feature>
<reference evidence="7 8" key="1">
    <citation type="submission" date="2024-04" db="EMBL/GenBank/DDBJ databases">
        <title>Tritrichomonas musculus Genome.</title>
        <authorList>
            <person name="Alves-Ferreira E."/>
            <person name="Grigg M."/>
            <person name="Lorenzi H."/>
            <person name="Galac M."/>
        </authorList>
    </citation>
    <scope>NUCLEOTIDE SEQUENCE [LARGE SCALE GENOMIC DNA]</scope>
    <source>
        <strain evidence="7 8">EAF2021</strain>
    </source>
</reference>
<organism evidence="7 8">
    <name type="scientific">Tritrichomonas musculus</name>
    <dbReference type="NCBI Taxonomy" id="1915356"/>
    <lineage>
        <taxon>Eukaryota</taxon>
        <taxon>Metamonada</taxon>
        <taxon>Parabasalia</taxon>
        <taxon>Tritrichomonadida</taxon>
        <taxon>Tritrichomonadidae</taxon>
        <taxon>Tritrichomonas</taxon>
    </lineage>
</organism>
<evidence type="ECO:0000256" key="1">
    <source>
        <dbReference type="ARBA" id="ARBA00022527"/>
    </source>
</evidence>
<keyword evidence="1" id="KW-0808">Transferase</keyword>
<dbReference type="PANTHER" id="PTHR44329:SF214">
    <property type="entry name" value="PROTEIN KINASE DOMAIN-CONTAINING PROTEIN"/>
    <property type="match status" value="1"/>
</dbReference>
<comment type="caution">
    <text evidence="7">The sequence shown here is derived from an EMBL/GenBank/DDBJ whole genome shotgun (WGS) entry which is preliminary data.</text>
</comment>
<proteinExistence type="predicted"/>
<dbReference type="Gene3D" id="1.10.510.10">
    <property type="entry name" value="Transferase(Phosphotransferase) domain 1"/>
    <property type="match status" value="3"/>
</dbReference>
<sequence length="1852" mass="212641">MKPSLILKRINVYKSWEPNSDPISIIYRPQAKYIELASSLVKILNLKDIMPQNLVISAANPSIEIIDFTKTLQDQEITPSSKLYVNFKSNQNPAVEEGLKPSEPVSNTKPAHCTLLTKYIEKDSKNLMPPEYDITQKVIILYGIAASFFFYYEAENVEEDDIDIKAEKYDITTTSIYIDDDKMEPFIDYDKAKIESQNQNQNMNDKYKQYLAPELLIKKSSIEPGQPEVFMFGSLFYSIMTKTVVKDKQTDFSTSSQIFDDLIKRCHNNDPTSRVAFCDILMILSSKNFIDSLQQFDADRFKEYKKKVVGAVFDSEISSHYDVKKIPGIKIFQRSDFEMGKSIGSGMSGVVYLATDKSNGQKVAFKELKLDNFVGEEEIAKQIHRNFREIEILASTDHFAIQKLYGYIEGEEEQNIDPVILTPYEANGSLEKLIKEPPKNFDFSQKFIVMYGIAAGMYHLHKKNIIHRDMKPENILINENFEPQITDFGLSKISQSYSMFQSNTNAGTPVYMAPELFDNEDSSFVLLDARLSDVYAFGLVLVYLFTGERPFKGIKMPFTLMSKVLKGERPTLPSDFPKMLRLLIEACWDGDPSERPTFENIIHIIGSHTFLDSFGDNLNIDRFREYQNKVINDESNLSLTASLSKSLNSIKSKVLINHVKFPSIPEEKTSLIHDFKILSVDENSNHFFAISEAELVRKPGSRYRIIKLKDEYIEEKDILSCFSSVIELLLKVDHPAINPLFSCTNLPIHGFSQIESIYDYFPREVNKPPEIILQSFTDLSKNKRSLSITEKFIILYGIAAGMYYMHSKNYVHLNLKPENILLNNKKEPVIDLDITSRPAAINENLFYLLPALSYSYVSPELLNFDEGKSKNENPKSSDVYSFGMIAYKVMTSMDPYGTNRSLQSALFKATRGKKPKTEGIIPSPFDQLIKDCWQTNPLIRPTFKTILERMSSLNFVKSIKHIEIRKFQNYQKKVVDKEFIVPLRLFNFRRRDEFEIKKFIGSGMCGNVKLAIDKRNGNKIAYKEIPSSQEDFIEREKEILTSMNYPSIISLYGLIEPNEENKESVVLLPYAPNGDLEKMLQKELKRKNQLPKGWDYTQRCIVLYGIAMGMFKLHEKNIIHRDLKPQNILLDNNLEPWITDFELSKFVDPNQSLFQSMTVGTPYYMSPEVLNESQAAGDEEEEEEINERKKIDENEKSKKKKGFKYDGKLSDVYSFGILVFYLMTGIQPWANIKSQFNLIKKVIDGIRPTIPDNLEQPVVELITNCWNASPDLRPTFKEIVDIVSNPEFYKSPRHQFDKKRFYEYQIKLGDVDMIKFSDEEIKKFQEEGNNDNVEPEETVPDSQYDENISQVIHEMADKGDAEFQYIYGCMLFEGTEIEQNLKEAVRYYKLSSDQGYTDGSIAYAGCLKEGTGVDKNEKAAIEVLKEIVKKTNEKNSDVLIELANLYCEIRPRKYLLAYDLYKKAFKLGNADAAGYIGSLIEKKKIGSIMNQDDIFKYYKKSCDDGSTIGMYHMATLYHYGIGVDKDLQEAIRLYNITAKVPNQNQQASVFSLSILYEENNDYANAYHFVELHRESEMFIGYVRCSDFLQRGLGVEKDEQKAKEYMEIACQPKYADDQLALALLYSRAKGVTKDNDQRFRWTLISANNGNSVAQANLSGFYIHGTGCEPDIDKSLEWAMKSAEAGNDHGMWAVARAYRKKKDDKKTKIGDKKKIKKDKEIKEFEDKELEYLKKSAQVGYEKALTDLGSKYKDMKNFKEAALCFKEAAEDRIPLGLFCYGEYLLTGEYVPTKDVDAGVKMIEDAAEMGLQKAVEKMIDIYSNGLEGIKKDDKKAQKYKDILKKIDKPRKKKSSV</sequence>
<dbReference type="InterPro" id="IPR017441">
    <property type="entry name" value="Protein_kinase_ATP_BS"/>
</dbReference>
<feature type="domain" description="Protein kinase" evidence="6">
    <location>
        <begin position="337"/>
        <end position="611"/>
    </location>
</feature>
<dbReference type="SUPFAM" id="SSF81901">
    <property type="entry name" value="HCP-like"/>
    <property type="match status" value="3"/>
</dbReference>
<name>A0ABR2KW33_9EUKA</name>
<keyword evidence="1" id="KW-0418">Kinase</keyword>
<dbReference type="InterPro" id="IPR001245">
    <property type="entry name" value="Ser-Thr/Tyr_kinase_cat_dom"/>
</dbReference>
<dbReference type="InterPro" id="IPR051681">
    <property type="entry name" value="Ser/Thr_Kinases-Pseudokinases"/>
</dbReference>
<feature type="region of interest" description="Disordered" evidence="5">
    <location>
        <begin position="1172"/>
        <end position="1191"/>
    </location>
</feature>
<keyword evidence="2 4" id="KW-0547">Nucleotide-binding</keyword>
<feature type="domain" description="Protein kinase" evidence="6">
    <location>
        <begin position="994"/>
        <end position="1288"/>
    </location>
</feature>
<dbReference type="Proteomes" id="UP001470230">
    <property type="component" value="Unassembled WGS sequence"/>
</dbReference>
<evidence type="ECO:0000256" key="2">
    <source>
        <dbReference type="ARBA" id="ARBA00022741"/>
    </source>
</evidence>
<feature type="domain" description="Protein kinase" evidence="6">
    <location>
        <begin position="650"/>
        <end position="956"/>
    </location>
</feature>